<dbReference type="InterPro" id="IPR036259">
    <property type="entry name" value="MFS_trans_sf"/>
</dbReference>
<evidence type="ECO:0000313" key="9">
    <source>
        <dbReference type="Proteomes" id="UP001583177"/>
    </source>
</evidence>
<feature type="compositionally biased region" description="Polar residues" evidence="6">
    <location>
        <begin position="1"/>
        <end position="10"/>
    </location>
</feature>
<sequence length="503" mass="56352">MAPSSPSSTEVPKGTPRDKSETTIQPVLSYSQGEVQDGTGSKLPDAIDDAAKYLTDTRAEQFRPLTPEREKRLRKKIDSWIIPLLLFTATLGAVDKVEIGTASLYGFQEDNNMHGQQYSWLGSILPLGVRPLISFLGQELTPKQQLWKGFMALRFFMGFVESAISPSLTMLVVSFYKKQEQPQRNAIIFAYFSSVFNGFFAWVVGYIPDSAPLKKWQYLYLITGSTNVLYSLFLCLVLPDSPMNARFLTAEEKFWAVERLASNRTGISNRVWKWDQVREALLDVRIWLIFLFNVAINIPNGGLQAFGTIIISDLGFSNLKASLLTMPFGIMATFGAWFFSYIASLTNRRTFVACAALLLPILGTALVYALPQSNVAGQLVGLYFMYFYWPPYVVVISLPQANTAGQTKKSVAFSLVTIGYAAGNLIGPQTFISKDAPKYTSGVIAMLVSYCVSIALLLLYFVNVYAENKRRNKKYGKPDELRDVVEGFADVTDKKQEDFRYTY</sequence>
<keyword evidence="2" id="KW-0813">Transport</keyword>
<proteinExistence type="predicted"/>
<evidence type="ECO:0000256" key="1">
    <source>
        <dbReference type="ARBA" id="ARBA00004141"/>
    </source>
</evidence>
<feature type="transmembrane region" description="Helical" evidence="7">
    <location>
        <begin position="350"/>
        <end position="370"/>
    </location>
</feature>
<dbReference type="PANTHER" id="PTHR43791:SF41">
    <property type="entry name" value="MAJOR FACILITATOR SUPERFAMILY (MFS) PROFILE DOMAIN-CONTAINING PROTEIN"/>
    <property type="match status" value="1"/>
</dbReference>
<protein>
    <recommendedName>
        <fullName evidence="10">Allantoate permease</fullName>
    </recommendedName>
</protein>
<dbReference type="Gene3D" id="1.20.1250.20">
    <property type="entry name" value="MFS general substrate transporter like domains"/>
    <property type="match status" value="2"/>
</dbReference>
<name>A0ABR3XHP1_9PEZI</name>
<dbReference type="Pfam" id="PF07690">
    <property type="entry name" value="MFS_1"/>
    <property type="match status" value="1"/>
</dbReference>
<feature type="transmembrane region" description="Helical" evidence="7">
    <location>
        <begin position="443"/>
        <end position="466"/>
    </location>
</feature>
<keyword evidence="9" id="KW-1185">Reference proteome</keyword>
<dbReference type="InterPro" id="IPR011701">
    <property type="entry name" value="MFS"/>
</dbReference>
<keyword evidence="4 7" id="KW-1133">Transmembrane helix</keyword>
<dbReference type="Proteomes" id="UP001583177">
    <property type="component" value="Unassembled WGS sequence"/>
</dbReference>
<keyword evidence="3 7" id="KW-0812">Transmembrane</keyword>
<evidence type="ECO:0000256" key="6">
    <source>
        <dbReference type="SAM" id="MobiDB-lite"/>
    </source>
</evidence>
<feature type="transmembrane region" description="Helical" evidence="7">
    <location>
        <begin position="323"/>
        <end position="343"/>
    </location>
</feature>
<comment type="subcellular location">
    <subcellularLocation>
        <location evidence="1">Membrane</location>
        <topology evidence="1">Multi-pass membrane protein</topology>
    </subcellularLocation>
</comment>
<dbReference type="PANTHER" id="PTHR43791">
    <property type="entry name" value="PERMEASE-RELATED"/>
    <property type="match status" value="1"/>
</dbReference>
<feature type="transmembrane region" description="Helical" evidence="7">
    <location>
        <begin position="286"/>
        <end position="311"/>
    </location>
</feature>
<reference evidence="8 9" key="1">
    <citation type="journal article" date="2024" name="IMA Fungus">
        <title>IMA Genome - F19 : A genome assembly and annotation guide to empower mycologists, including annotated draft genome sequences of Ceratocystis pirilliformis, Diaporthe australafricana, Fusarium ophioides, Paecilomyces lecythidis, and Sporothrix stenoceras.</title>
        <authorList>
            <person name="Aylward J."/>
            <person name="Wilson A.M."/>
            <person name="Visagie C.M."/>
            <person name="Spraker J."/>
            <person name="Barnes I."/>
            <person name="Buitendag C."/>
            <person name="Ceriani C."/>
            <person name="Del Mar Angel L."/>
            <person name="du Plessis D."/>
            <person name="Fuchs T."/>
            <person name="Gasser K."/>
            <person name="Kramer D."/>
            <person name="Li W."/>
            <person name="Munsamy K."/>
            <person name="Piso A."/>
            <person name="Price J.L."/>
            <person name="Sonnekus B."/>
            <person name="Thomas C."/>
            <person name="van der Nest A."/>
            <person name="van Dijk A."/>
            <person name="van Heerden A."/>
            <person name="van Vuuren N."/>
            <person name="Yilmaz N."/>
            <person name="Duong T.A."/>
            <person name="van der Merwe N.A."/>
            <person name="Wingfield M.J."/>
            <person name="Wingfield B.D."/>
        </authorList>
    </citation>
    <scope>NUCLEOTIDE SEQUENCE [LARGE SCALE GENOMIC DNA]</scope>
    <source>
        <strain evidence="8 9">CMW 18300</strain>
    </source>
</reference>
<evidence type="ECO:0000256" key="2">
    <source>
        <dbReference type="ARBA" id="ARBA00022448"/>
    </source>
</evidence>
<feature type="compositionally biased region" description="Polar residues" evidence="6">
    <location>
        <begin position="22"/>
        <end position="34"/>
    </location>
</feature>
<dbReference type="SUPFAM" id="SSF103473">
    <property type="entry name" value="MFS general substrate transporter"/>
    <property type="match status" value="1"/>
</dbReference>
<feature type="transmembrane region" description="Helical" evidence="7">
    <location>
        <begin position="410"/>
        <end position="431"/>
    </location>
</feature>
<evidence type="ECO:0000256" key="5">
    <source>
        <dbReference type="ARBA" id="ARBA00023136"/>
    </source>
</evidence>
<evidence type="ECO:0000313" key="8">
    <source>
        <dbReference type="EMBL" id="KAL1875476.1"/>
    </source>
</evidence>
<feature type="transmembrane region" description="Helical" evidence="7">
    <location>
        <begin position="155"/>
        <end position="176"/>
    </location>
</feature>
<feature type="region of interest" description="Disordered" evidence="6">
    <location>
        <begin position="1"/>
        <end position="43"/>
    </location>
</feature>
<organism evidence="8 9">
    <name type="scientific">Diaporthe australafricana</name>
    <dbReference type="NCBI Taxonomy" id="127596"/>
    <lineage>
        <taxon>Eukaryota</taxon>
        <taxon>Fungi</taxon>
        <taxon>Dikarya</taxon>
        <taxon>Ascomycota</taxon>
        <taxon>Pezizomycotina</taxon>
        <taxon>Sordariomycetes</taxon>
        <taxon>Sordariomycetidae</taxon>
        <taxon>Diaporthales</taxon>
        <taxon>Diaporthaceae</taxon>
        <taxon>Diaporthe</taxon>
    </lineage>
</organism>
<comment type="caution">
    <text evidence="8">The sequence shown here is derived from an EMBL/GenBank/DDBJ whole genome shotgun (WGS) entry which is preliminary data.</text>
</comment>
<evidence type="ECO:0008006" key="10">
    <source>
        <dbReference type="Google" id="ProtNLM"/>
    </source>
</evidence>
<evidence type="ECO:0000256" key="7">
    <source>
        <dbReference type="SAM" id="Phobius"/>
    </source>
</evidence>
<keyword evidence="5 7" id="KW-0472">Membrane</keyword>
<dbReference type="EMBL" id="JAWRVE010000019">
    <property type="protein sequence ID" value="KAL1875476.1"/>
    <property type="molecule type" value="Genomic_DNA"/>
</dbReference>
<evidence type="ECO:0000256" key="3">
    <source>
        <dbReference type="ARBA" id="ARBA00022692"/>
    </source>
</evidence>
<gene>
    <name evidence="8" type="ORF">Daus18300_003215</name>
</gene>
<accession>A0ABR3XHP1</accession>
<feature type="transmembrane region" description="Helical" evidence="7">
    <location>
        <begin position="376"/>
        <end position="398"/>
    </location>
</feature>
<feature type="transmembrane region" description="Helical" evidence="7">
    <location>
        <begin position="188"/>
        <end position="207"/>
    </location>
</feature>
<evidence type="ECO:0000256" key="4">
    <source>
        <dbReference type="ARBA" id="ARBA00022989"/>
    </source>
</evidence>
<feature type="transmembrane region" description="Helical" evidence="7">
    <location>
        <begin position="219"/>
        <end position="238"/>
    </location>
</feature>